<evidence type="ECO:0000313" key="3">
    <source>
        <dbReference type="Proteomes" id="UP000001075"/>
    </source>
</evidence>
<accession>G3HUP2</accession>
<proteinExistence type="predicted"/>
<dbReference type="Proteomes" id="UP000001075">
    <property type="component" value="Unassembled WGS sequence"/>
</dbReference>
<sequence>MVAAPCAHPHCSSKSPRRMPSACYHGTSARGKFLFQYQKFRDGSHSMMLFLELNLYLHLGGKRQADLCDFQARLVYKVISWIPGATQ</sequence>
<evidence type="ECO:0000313" key="2">
    <source>
        <dbReference type="EMBL" id="EGW02821.1"/>
    </source>
</evidence>
<dbReference type="EMBL" id="JH000745">
    <property type="protein sequence ID" value="EGW02821.1"/>
    <property type="molecule type" value="Genomic_DNA"/>
</dbReference>
<name>G3HUP2_CRIGR</name>
<organism evidence="2 3">
    <name type="scientific">Cricetulus griseus</name>
    <name type="common">Chinese hamster</name>
    <name type="synonym">Cricetulus barabensis griseus</name>
    <dbReference type="NCBI Taxonomy" id="10029"/>
    <lineage>
        <taxon>Eukaryota</taxon>
        <taxon>Metazoa</taxon>
        <taxon>Chordata</taxon>
        <taxon>Craniata</taxon>
        <taxon>Vertebrata</taxon>
        <taxon>Euteleostomi</taxon>
        <taxon>Mammalia</taxon>
        <taxon>Eutheria</taxon>
        <taxon>Euarchontoglires</taxon>
        <taxon>Glires</taxon>
        <taxon>Rodentia</taxon>
        <taxon>Myomorpha</taxon>
        <taxon>Muroidea</taxon>
        <taxon>Cricetidae</taxon>
        <taxon>Cricetinae</taxon>
        <taxon>Cricetulus</taxon>
    </lineage>
</organism>
<gene>
    <name evidence="2" type="ORF">I79_014655</name>
</gene>
<feature type="region of interest" description="Disordered" evidence="1">
    <location>
        <begin position="1"/>
        <end position="20"/>
    </location>
</feature>
<protein>
    <submittedName>
        <fullName evidence="2">Uncharacterized protein</fullName>
    </submittedName>
</protein>
<reference evidence="3" key="1">
    <citation type="journal article" date="2011" name="Nat. Biotechnol.">
        <title>The genomic sequence of the Chinese hamster ovary (CHO)-K1 cell line.</title>
        <authorList>
            <person name="Xu X."/>
            <person name="Nagarajan H."/>
            <person name="Lewis N.E."/>
            <person name="Pan S."/>
            <person name="Cai Z."/>
            <person name="Liu X."/>
            <person name="Chen W."/>
            <person name="Xie M."/>
            <person name="Wang W."/>
            <person name="Hammond S."/>
            <person name="Andersen M.R."/>
            <person name="Neff N."/>
            <person name="Passarelli B."/>
            <person name="Koh W."/>
            <person name="Fan H.C."/>
            <person name="Wang J."/>
            <person name="Gui Y."/>
            <person name="Lee K.H."/>
            <person name="Betenbaugh M.J."/>
            <person name="Quake S.R."/>
            <person name="Famili I."/>
            <person name="Palsson B.O."/>
            <person name="Wang J."/>
        </authorList>
    </citation>
    <scope>NUCLEOTIDE SEQUENCE [LARGE SCALE GENOMIC DNA]</scope>
    <source>
        <strain evidence="3">CHO K1 cell line</strain>
    </source>
</reference>
<evidence type="ECO:0000256" key="1">
    <source>
        <dbReference type="SAM" id="MobiDB-lite"/>
    </source>
</evidence>
<dbReference type="InParanoid" id="G3HUP2"/>
<dbReference type="AlphaFoldDB" id="G3HUP2"/>